<evidence type="ECO:0000313" key="1">
    <source>
        <dbReference type="EMBL" id="GBO98899.1"/>
    </source>
</evidence>
<organism evidence="1 2">
    <name type="scientific">Eumeta variegata</name>
    <name type="common">Bagworm moth</name>
    <name type="synonym">Eumeta japonica</name>
    <dbReference type="NCBI Taxonomy" id="151549"/>
    <lineage>
        <taxon>Eukaryota</taxon>
        <taxon>Metazoa</taxon>
        <taxon>Ecdysozoa</taxon>
        <taxon>Arthropoda</taxon>
        <taxon>Hexapoda</taxon>
        <taxon>Insecta</taxon>
        <taxon>Pterygota</taxon>
        <taxon>Neoptera</taxon>
        <taxon>Endopterygota</taxon>
        <taxon>Lepidoptera</taxon>
        <taxon>Glossata</taxon>
        <taxon>Ditrysia</taxon>
        <taxon>Tineoidea</taxon>
        <taxon>Psychidae</taxon>
        <taxon>Oiketicinae</taxon>
        <taxon>Eumeta</taxon>
    </lineage>
</organism>
<dbReference type="EMBL" id="BGZK01003225">
    <property type="protein sequence ID" value="GBO98899.1"/>
    <property type="molecule type" value="Genomic_DNA"/>
</dbReference>
<evidence type="ECO:0000313" key="2">
    <source>
        <dbReference type="Proteomes" id="UP000299102"/>
    </source>
</evidence>
<dbReference type="Proteomes" id="UP000299102">
    <property type="component" value="Unassembled WGS sequence"/>
</dbReference>
<protein>
    <submittedName>
        <fullName evidence="1">Uncharacterized protein</fullName>
    </submittedName>
</protein>
<proteinExistence type="predicted"/>
<comment type="caution">
    <text evidence="1">The sequence shown here is derived from an EMBL/GenBank/DDBJ whole genome shotgun (WGS) entry which is preliminary data.</text>
</comment>
<keyword evidence="2" id="KW-1185">Reference proteome</keyword>
<name>A0A4C1SCS9_EUMVA</name>
<sequence length="85" mass="9590">MVNPVVTYTLASYNKLKRQRPRVLHSQCARLSAVAYLRSWELTLPLNRLTNPLPAVIASIEGHTRSGEGNEVTTRLYLPMARVND</sequence>
<gene>
    <name evidence="1" type="ORF">EVAR_72086_1</name>
</gene>
<accession>A0A4C1SCS9</accession>
<dbReference type="AlphaFoldDB" id="A0A4C1SCS9"/>
<reference evidence="1 2" key="1">
    <citation type="journal article" date="2019" name="Commun. Biol.">
        <title>The bagworm genome reveals a unique fibroin gene that provides high tensile strength.</title>
        <authorList>
            <person name="Kono N."/>
            <person name="Nakamura H."/>
            <person name="Ohtoshi R."/>
            <person name="Tomita M."/>
            <person name="Numata K."/>
            <person name="Arakawa K."/>
        </authorList>
    </citation>
    <scope>NUCLEOTIDE SEQUENCE [LARGE SCALE GENOMIC DNA]</scope>
</reference>